<sequence length="148" mass="16804">DTGMLPIIWWFGIIVCSLDTADTAKLIPNMGYYIEMKQMDCVGNPNYFANLYCRIIPPKNRTMVPFLGTQKPDHGGFCEYYATVECFQWFTSSVHTQCQEGHNPDIRHHLRCVQGAAGTQAEDSHRSFGQHFGQEQQCKGLEMSFSKG</sequence>
<dbReference type="AlphaFoldDB" id="Q4V5J8"/>
<dbReference type="Bgee" id="FBgn0050050">
    <property type="expression patterns" value="Expressed in compound eye cone cell in insect head and 1 other cell type or tissue"/>
</dbReference>
<evidence type="ECO:0000256" key="1">
    <source>
        <dbReference type="SAM" id="SignalP"/>
    </source>
</evidence>
<accession>Q4V5J8</accession>
<keyword evidence="1" id="KW-0732">Signal</keyword>
<feature type="chain" id="PRO_5004245257" evidence="1">
    <location>
        <begin position="24"/>
        <end position="148"/>
    </location>
</feature>
<organism evidence="2">
    <name type="scientific">Drosophila melanogaster</name>
    <name type="common">Fruit fly</name>
    <dbReference type="NCBI Taxonomy" id="7227"/>
    <lineage>
        <taxon>Eukaryota</taxon>
        <taxon>Metazoa</taxon>
        <taxon>Ecdysozoa</taxon>
        <taxon>Arthropoda</taxon>
        <taxon>Hexapoda</taxon>
        <taxon>Insecta</taxon>
        <taxon>Pterygota</taxon>
        <taxon>Neoptera</taxon>
        <taxon>Endopterygota</taxon>
        <taxon>Diptera</taxon>
        <taxon>Brachycera</taxon>
        <taxon>Muscomorpha</taxon>
        <taxon>Ephydroidea</taxon>
        <taxon>Drosophilidae</taxon>
        <taxon>Drosophila</taxon>
        <taxon>Sophophora</taxon>
    </lineage>
</organism>
<protein>
    <submittedName>
        <fullName evidence="2">IP07077p</fullName>
    </submittedName>
</protein>
<feature type="signal peptide" evidence="1">
    <location>
        <begin position="1"/>
        <end position="23"/>
    </location>
</feature>
<proteinExistence type="evidence at transcript level"/>
<feature type="non-terminal residue" evidence="2">
    <location>
        <position position="1"/>
    </location>
</feature>
<name>Q4V5J8_DROME</name>
<dbReference type="ExpressionAtlas" id="Q4V5J8">
    <property type="expression patterns" value="baseline and differential"/>
</dbReference>
<dbReference type="VEuPathDB" id="VectorBase:FBgn0050050"/>
<dbReference type="OrthoDB" id="7828178at2759"/>
<dbReference type="EMBL" id="BT022658">
    <property type="protein sequence ID" value="AAY55074.1"/>
    <property type="molecule type" value="mRNA"/>
</dbReference>
<gene>
    <name evidence="2" type="primary">CG30050</name>
</gene>
<reference evidence="2" key="1">
    <citation type="submission" date="2005-05" db="EMBL/GenBank/DDBJ databases">
        <authorList>
            <person name="Stapleton M."/>
            <person name="Carlson J."/>
            <person name="Chavez C."/>
            <person name="Frise E."/>
            <person name="George R."/>
            <person name="Pacleb J."/>
            <person name="Park S."/>
            <person name="Wan K."/>
            <person name="Yu C."/>
            <person name="Celniker S."/>
        </authorList>
    </citation>
    <scope>NUCLEOTIDE SEQUENCE</scope>
</reference>
<evidence type="ECO:0000313" key="2">
    <source>
        <dbReference type="EMBL" id="AAY55074.1"/>
    </source>
</evidence>